<dbReference type="GO" id="GO:0020037">
    <property type="term" value="F:heme binding"/>
    <property type="evidence" value="ECO:0007669"/>
    <property type="project" value="InterPro"/>
</dbReference>
<keyword evidence="3 4" id="KW-0408">Iron</keyword>
<organism evidence="6 7">
    <name type="scientific">Kalanchoe fedtschenkoi</name>
    <name type="common">Lavender scallops</name>
    <name type="synonym">South American air plant</name>
    <dbReference type="NCBI Taxonomy" id="63787"/>
    <lineage>
        <taxon>Eukaryota</taxon>
        <taxon>Viridiplantae</taxon>
        <taxon>Streptophyta</taxon>
        <taxon>Embryophyta</taxon>
        <taxon>Tracheophyta</taxon>
        <taxon>Spermatophyta</taxon>
        <taxon>Magnoliopsida</taxon>
        <taxon>eudicotyledons</taxon>
        <taxon>Gunneridae</taxon>
        <taxon>Pentapetalae</taxon>
        <taxon>Saxifragales</taxon>
        <taxon>Crassulaceae</taxon>
        <taxon>Kalanchoe</taxon>
    </lineage>
</organism>
<keyword evidence="5" id="KW-0560">Oxidoreductase</keyword>
<dbReference type="PROSITE" id="PS00086">
    <property type="entry name" value="CYTOCHROME_P450"/>
    <property type="match status" value="1"/>
</dbReference>
<evidence type="ECO:0000256" key="3">
    <source>
        <dbReference type="ARBA" id="ARBA00023004"/>
    </source>
</evidence>
<dbReference type="Gramene" id="Kaladp0093s0102.1.v1.1">
    <property type="protein sequence ID" value="Kaladp0093s0102.1.v1.1"/>
    <property type="gene ID" value="Kaladp0093s0102.v1.1"/>
</dbReference>
<dbReference type="InterPro" id="IPR001128">
    <property type="entry name" value="Cyt_P450"/>
</dbReference>
<protein>
    <recommendedName>
        <fullName evidence="8">Cytochrome P450</fullName>
    </recommendedName>
</protein>
<dbReference type="CDD" id="cd11072">
    <property type="entry name" value="CYP71-like"/>
    <property type="match status" value="1"/>
</dbReference>
<dbReference type="InterPro" id="IPR036396">
    <property type="entry name" value="Cyt_P450_sf"/>
</dbReference>
<dbReference type="GO" id="GO:0005506">
    <property type="term" value="F:iron ion binding"/>
    <property type="evidence" value="ECO:0007669"/>
    <property type="project" value="InterPro"/>
</dbReference>
<dbReference type="InterPro" id="IPR017972">
    <property type="entry name" value="Cyt_P450_CS"/>
</dbReference>
<keyword evidence="4 5" id="KW-0349">Heme</keyword>
<dbReference type="InterPro" id="IPR002401">
    <property type="entry name" value="Cyt_P450_E_grp-I"/>
</dbReference>
<sequence>MNMSQTIDENMSSYQETFNKLLLPSLFLLICIVLAFKKTARHHKLPPSPFALPIIGNLHQLGFLPHRGLASLAQRYGSLMLLHFGSARTLIVSSASAAEEIMKTHDAIFSNRPNMGVFQKLMYNRNDIASAPYGESWRQTKSIVVQRLLSPKKVQTYRTIREEEMTKFIRKIGQTCGNPFDLSELLAALPLDITCRVAFGKKYEEEEGELKFDLLMEEFSTLIGAFDVGDFIPWLGWLHNFNGRNSRIKRVSRQFDRLFERVIEDHAADRDRRITSSQDYTDIVDVLLDVYNNSSSENDYGGASLSREQMKGAILDVFVAGAETMTTTIEWAMAELIRHPEMMKKVQKEIRCFVGHQTENLGEDEVALAQLDYLRAVIKETHRMHPAGPLLFPRESTQAVNIQGYDIPAQTRVVVNAWAIGRDPRSWDHPHEFNPERFLKGDGISTRDFKGQSFELIPFGAGRRRCPGISYANAIIEFALASLLCKFDWSLPGGAKAEDMDMTERFGLSVVKKFPLILVASLPAATA</sequence>
<dbReference type="OMA" id="REVLITH"/>
<evidence type="ECO:0000256" key="5">
    <source>
        <dbReference type="RuleBase" id="RU000461"/>
    </source>
</evidence>
<dbReference type="SUPFAM" id="SSF48264">
    <property type="entry name" value="Cytochrome P450"/>
    <property type="match status" value="1"/>
</dbReference>
<evidence type="ECO:0000256" key="2">
    <source>
        <dbReference type="ARBA" id="ARBA00022723"/>
    </source>
</evidence>
<evidence type="ECO:0000256" key="1">
    <source>
        <dbReference type="ARBA" id="ARBA00010617"/>
    </source>
</evidence>
<reference evidence="6" key="1">
    <citation type="submission" date="2021-01" db="UniProtKB">
        <authorList>
            <consortium name="EnsemblPlants"/>
        </authorList>
    </citation>
    <scope>IDENTIFICATION</scope>
</reference>
<comment type="similarity">
    <text evidence="1 5">Belongs to the cytochrome P450 family.</text>
</comment>
<keyword evidence="2 4" id="KW-0479">Metal-binding</keyword>
<dbReference type="PANTHER" id="PTHR47955">
    <property type="entry name" value="CYTOCHROME P450 FAMILY 71 PROTEIN"/>
    <property type="match status" value="1"/>
</dbReference>
<accession>A0A7N0UZD0</accession>
<dbReference type="Proteomes" id="UP000594263">
    <property type="component" value="Unplaced"/>
</dbReference>
<dbReference type="Gene3D" id="1.10.630.10">
    <property type="entry name" value="Cytochrome P450"/>
    <property type="match status" value="1"/>
</dbReference>
<dbReference type="GO" id="GO:0016705">
    <property type="term" value="F:oxidoreductase activity, acting on paired donors, with incorporation or reduction of molecular oxygen"/>
    <property type="evidence" value="ECO:0007669"/>
    <property type="project" value="InterPro"/>
</dbReference>
<dbReference type="PANTHER" id="PTHR47955:SF15">
    <property type="entry name" value="CYTOCHROME P450 71A2-LIKE"/>
    <property type="match status" value="1"/>
</dbReference>
<feature type="binding site" description="axial binding residue" evidence="4">
    <location>
        <position position="466"/>
    </location>
    <ligand>
        <name>heme</name>
        <dbReference type="ChEBI" id="CHEBI:30413"/>
    </ligand>
    <ligandPart>
        <name>Fe</name>
        <dbReference type="ChEBI" id="CHEBI:18248"/>
    </ligandPart>
</feature>
<dbReference type="EnsemblPlants" id="Kaladp0093s0102.1.v1.1">
    <property type="protein sequence ID" value="Kaladp0093s0102.1.v1.1"/>
    <property type="gene ID" value="Kaladp0093s0102.v1.1"/>
</dbReference>
<dbReference type="AlphaFoldDB" id="A0A7N0UZD0"/>
<comment type="cofactor">
    <cofactor evidence="4">
        <name>heme</name>
        <dbReference type="ChEBI" id="CHEBI:30413"/>
    </cofactor>
</comment>
<dbReference type="Pfam" id="PF00067">
    <property type="entry name" value="p450"/>
    <property type="match status" value="1"/>
</dbReference>
<dbReference type="PRINTS" id="PR00385">
    <property type="entry name" value="P450"/>
</dbReference>
<keyword evidence="7" id="KW-1185">Reference proteome</keyword>
<dbReference type="PRINTS" id="PR00463">
    <property type="entry name" value="EP450I"/>
</dbReference>
<evidence type="ECO:0008006" key="8">
    <source>
        <dbReference type="Google" id="ProtNLM"/>
    </source>
</evidence>
<name>A0A7N0UZD0_KALFE</name>
<dbReference type="FunFam" id="1.10.630.10:FF:000011">
    <property type="entry name" value="Cytochrome P450 83B1"/>
    <property type="match status" value="1"/>
</dbReference>
<keyword evidence="5" id="KW-0503">Monooxygenase</keyword>
<evidence type="ECO:0000256" key="4">
    <source>
        <dbReference type="PIRSR" id="PIRSR602401-1"/>
    </source>
</evidence>
<evidence type="ECO:0000313" key="6">
    <source>
        <dbReference type="EnsemblPlants" id="Kaladp0093s0102.1.v1.1"/>
    </source>
</evidence>
<proteinExistence type="inferred from homology"/>
<evidence type="ECO:0000313" key="7">
    <source>
        <dbReference type="Proteomes" id="UP000594263"/>
    </source>
</evidence>
<dbReference type="GO" id="GO:0004497">
    <property type="term" value="F:monooxygenase activity"/>
    <property type="evidence" value="ECO:0007669"/>
    <property type="project" value="UniProtKB-KW"/>
</dbReference>